<reference evidence="2" key="1">
    <citation type="submission" date="2021-02" db="EMBL/GenBank/DDBJ databases">
        <title>Rhodobacter shimadae sp. nov., an aerobic anoxygenic phototrophic bacterium isolated from a hot spring.</title>
        <authorList>
            <person name="Muramatsu S."/>
            <person name="Haruta S."/>
            <person name="Hirose S."/>
            <person name="Hanada S."/>
        </authorList>
    </citation>
    <scope>NUCLEOTIDE SEQUENCE</scope>
    <source>
        <strain evidence="2">N10</strain>
    </source>
</reference>
<dbReference type="KEGG" id="nsm:JO391_04015"/>
<feature type="transmembrane region" description="Helical" evidence="1">
    <location>
        <begin position="134"/>
        <end position="155"/>
    </location>
</feature>
<name>A0A8G1EDY7_9RHOB</name>
<sequence length="158" mass="17126">MIADAIRLILSNMPLILFVLALVIATLRRRPAAAERYLAWLLLLSVGLGGIWAGVFHIFFPEVAAASIGWQVSPFQFEIGVADTAIGITAVVAFWSGPGFRAAVVWYIALFNLGVAIGHVRQVVEAGNYSANNFGILLVITLIEMVLLPVLAILARRR</sequence>
<keyword evidence="1" id="KW-1133">Transmembrane helix</keyword>
<accession>A0A8G1EDY7</accession>
<feature type="transmembrane region" description="Helical" evidence="1">
    <location>
        <begin position="79"/>
        <end position="97"/>
    </location>
</feature>
<organism evidence="2 3">
    <name type="scientific">Neotabrizicola shimadae</name>
    <dbReference type="NCBI Taxonomy" id="2807096"/>
    <lineage>
        <taxon>Bacteria</taxon>
        <taxon>Pseudomonadati</taxon>
        <taxon>Pseudomonadota</taxon>
        <taxon>Alphaproteobacteria</taxon>
        <taxon>Rhodobacterales</taxon>
        <taxon>Paracoccaceae</taxon>
        <taxon>Neotabrizicola</taxon>
    </lineage>
</organism>
<keyword evidence="1" id="KW-0812">Transmembrane</keyword>
<protein>
    <submittedName>
        <fullName evidence="2">Uncharacterized protein</fullName>
    </submittedName>
</protein>
<keyword evidence="3" id="KW-1185">Reference proteome</keyword>
<proteinExistence type="predicted"/>
<feature type="transmembrane region" description="Helical" evidence="1">
    <location>
        <begin position="6"/>
        <end position="25"/>
    </location>
</feature>
<feature type="transmembrane region" description="Helical" evidence="1">
    <location>
        <begin position="104"/>
        <end position="122"/>
    </location>
</feature>
<feature type="transmembrane region" description="Helical" evidence="1">
    <location>
        <begin position="37"/>
        <end position="59"/>
    </location>
</feature>
<keyword evidence="1" id="KW-0472">Membrane</keyword>
<dbReference type="Pfam" id="PF20589">
    <property type="entry name" value="DUF6790"/>
    <property type="match status" value="1"/>
</dbReference>
<gene>
    <name evidence="2" type="ORF">JO391_04015</name>
</gene>
<dbReference type="InterPro" id="IPR046740">
    <property type="entry name" value="DUF6790"/>
</dbReference>
<dbReference type="RefSeq" id="WP_220662908.1">
    <property type="nucleotide sequence ID" value="NZ_CP069370.1"/>
</dbReference>
<evidence type="ECO:0000256" key="1">
    <source>
        <dbReference type="SAM" id="Phobius"/>
    </source>
</evidence>
<evidence type="ECO:0000313" key="3">
    <source>
        <dbReference type="Proteomes" id="UP000826300"/>
    </source>
</evidence>
<evidence type="ECO:0000313" key="2">
    <source>
        <dbReference type="EMBL" id="QYZ70691.1"/>
    </source>
</evidence>
<dbReference type="AlphaFoldDB" id="A0A8G1EDY7"/>
<dbReference type="EMBL" id="CP069370">
    <property type="protein sequence ID" value="QYZ70691.1"/>
    <property type="molecule type" value="Genomic_DNA"/>
</dbReference>
<dbReference type="Proteomes" id="UP000826300">
    <property type="component" value="Chromosome"/>
</dbReference>